<dbReference type="Pfam" id="PF02826">
    <property type="entry name" value="2-Hacid_dh_C"/>
    <property type="match status" value="1"/>
</dbReference>
<dbReference type="InterPro" id="IPR006140">
    <property type="entry name" value="D-isomer_DH_NAD-bd"/>
</dbReference>
<organism evidence="3 4">
    <name type="scientific">Mycolicibacterium chitae</name>
    <name type="common">Mycobacterium chitae</name>
    <dbReference type="NCBI Taxonomy" id="1792"/>
    <lineage>
        <taxon>Bacteria</taxon>
        <taxon>Bacillati</taxon>
        <taxon>Actinomycetota</taxon>
        <taxon>Actinomycetes</taxon>
        <taxon>Mycobacteriales</taxon>
        <taxon>Mycobacteriaceae</taxon>
        <taxon>Mycolicibacterium</taxon>
    </lineage>
</organism>
<sequence>MNRRMAVAVLGGDEREHHIANALGETSFDVRTFGGAVLDPHVSYGRSRTAREAVAGAEWVLCPYPGLAVNDEIYAPAGDVPIRLDRELLGASAAQQGGLVLGRASEAVRALCSDLGIALHETKADSGLVVKTATAVSEALIGVLVESTYRLLREHLFVVLGFGSTGLAITQLLLAMRCEVVVAVRSRRDRERARQLGARPVPYAERIAVMETADIVINTVPSDDAVPWSAASSRITARIFDIASPPGGMDHQALIGAGLDVNWVRGLGGLRSPVSMAEAQLEFFQELLTRQTERTPTALEHPTCPTSVS</sequence>
<feature type="domain" description="D-isomer specific 2-hydroxyacid dehydrogenase NAD-binding" evidence="1">
    <location>
        <begin position="152"/>
        <end position="224"/>
    </location>
</feature>
<gene>
    <name evidence="3" type="primary">spoVFA</name>
    <name evidence="3" type="ORF">NCTC10485_01268</name>
</gene>
<evidence type="ECO:0000259" key="1">
    <source>
        <dbReference type="Pfam" id="PF02826"/>
    </source>
</evidence>
<dbReference type="AlphaFoldDB" id="A0A448I2W9"/>
<proteinExistence type="predicted"/>
<dbReference type="Proteomes" id="UP000282551">
    <property type="component" value="Chromosome"/>
</dbReference>
<dbReference type="InterPro" id="IPR031629">
    <property type="entry name" value="DpaA_N"/>
</dbReference>
<evidence type="ECO:0000313" key="3">
    <source>
        <dbReference type="EMBL" id="VEG46786.1"/>
    </source>
</evidence>
<evidence type="ECO:0000259" key="2">
    <source>
        <dbReference type="Pfam" id="PF16924"/>
    </source>
</evidence>
<reference evidence="3 4" key="1">
    <citation type="submission" date="2018-12" db="EMBL/GenBank/DDBJ databases">
        <authorList>
            <consortium name="Pathogen Informatics"/>
        </authorList>
    </citation>
    <scope>NUCLEOTIDE SEQUENCE [LARGE SCALE GENOMIC DNA]</scope>
    <source>
        <strain evidence="3 4">NCTC10485</strain>
    </source>
</reference>
<name>A0A448I2W9_MYCCI</name>
<dbReference type="InterPro" id="IPR036291">
    <property type="entry name" value="NAD(P)-bd_dom_sf"/>
</dbReference>
<dbReference type="EMBL" id="LR134355">
    <property type="protein sequence ID" value="VEG46786.1"/>
    <property type="molecule type" value="Genomic_DNA"/>
</dbReference>
<feature type="domain" description="Dipicolinate synthase subunit A N-terminal" evidence="2">
    <location>
        <begin position="7"/>
        <end position="121"/>
    </location>
</feature>
<dbReference type="Gene3D" id="3.40.50.720">
    <property type="entry name" value="NAD(P)-binding Rossmann-like Domain"/>
    <property type="match status" value="2"/>
</dbReference>
<dbReference type="OrthoDB" id="8840764at2"/>
<dbReference type="SUPFAM" id="SSF51735">
    <property type="entry name" value="NAD(P)-binding Rossmann-fold domains"/>
    <property type="match status" value="1"/>
</dbReference>
<evidence type="ECO:0000313" key="4">
    <source>
        <dbReference type="Proteomes" id="UP000282551"/>
    </source>
</evidence>
<dbReference type="GO" id="GO:0051287">
    <property type="term" value="F:NAD binding"/>
    <property type="evidence" value="ECO:0007669"/>
    <property type="project" value="InterPro"/>
</dbReference>
<keyword evidence="4" id="KW-1185">Reference proteome</keyword>
<accession>A0A448I2W9</accession>
<dbReference type="Pfam" id="PF16924">
    <property type="entry name" value="DpaA_N"/>
    <property type="match status" value="1"/>
</dbReference>
<protein>
    <submittedName>
        <fullName evidence="3">Stage V sporulation protein FA</fullName>
    </submittedName>
</protein>